<accession>A0ABM9L648</accession>
<reference evidence="1 2" key="1">
    <citation type="submission" date="2023-08" db="EMBL/GenBank/DDBJ databases">
        <authorList>
            <person name="Folkvardsen B D."/>
            <person name="Norman A."/>
        </authorList>
    </citation>
    <scope>NUCLEOTIDE SEQUENCE [LARGE SCALE GENOMIC DNA]</scope>
    <source>
        <strain evidence="1 2">Mu0083</strain>
    </source>
</reference>
<evidence type="ECO:0000313" key="1">
    <source>
        <dbReference type="EMBL" id="CAJ1492998.1"/>
    </source>
</evidence>
<dbReference type="Pfam" id="PF10774">
    <property type="entry name" value="DUF4226"/>
    <property type="match status" value="1"/>
</dbReference>
<dbReference type="EMBL" id="OY726394">
    <property type="protein sequence ID" value="CAJ1492998.1"/>
    <property type="molecule type" value="Genomic_DNA"/>
</dbReference>
<evidence type="ECO:0000313" key="2">
    <source>
        <dbReference type="Proteomes" id="UP001190336"/>
    </source>
</evidence>
<dbReference type="InterPro" id="IPR019710">
    <property type="entry name" value="DUF4226"/>
</dbReference>
<keyword evidence="2" id="KW-1185">Reference proteome</keyword>
<gene>
    <name evidence="1" type="ORF">MU0083_000059</name>
</gene>
<dbReference type="RefSeq" id="WP_308474731.1">
    <property type="nucleotide sequence ID" value="NZ_OY726394.1"/>
</dbReference>
<sequence>MPDQLGAYADAARAREQQLVGRLATGTELDRRFEEILRGAHRSNVRSRQRLDTIDAQVRQAAGARSGLDTSAGARQFQAFLAGKTREIHRVVSEAVSDSRQRAAWIQGLTGRYPLGGGPELPMSGDRDPVDEYERALRAAGLLSGPSPEGYYRQWLENAARRGIPAEVMVEIARQQRITPDSFAVFDGMEEIKDRDGKSFFLIAKGASLADIRKATLMTYILNAGTDYGAAPGIKDYAETPYSAAEVQRIAARQADNLWSYGGAWAIESTGGSLVSTPNGMLMGLGGRIQDTLSCQGGTTYGDVFMVNVDHAAAPADQLRTIVHSGVAEGADNTGDPARNERLDLDRVLHHEERHSQQYARLGPVAMGIAYGEEALRTGLFGGDNWFEKDAGLRDGGYR</sequence>
<dbReference type="Proteomes" id="UP001190336">
    <property type="component" value="Chromosome"/>
</dbReference>
<organism evidence="1 2">
    <name type="scientific">[Mycobacterium] kokjensenii</name>
    <dbReference type="NCBI Taxonomy" id="3064287"/>
    <lineage>
        <taxon>Bacteria</taxon>
        <taxon>Bacillati</taxon>
        <taxon>Actinomycetota</taxon>
        <taxon>Actinomycetes</taxon>
        <taxon>Mycobacteriales</taxon>
        <taxon>Mycobacteriaceae</taxon>
        <taxon>Mycolicibacter</taxon>
    </lineage>
</organism>
<proteinExistence type="predicted"/>
<name>A0ABM9L648_9MYCO</name>
<protein>
    <submittedName>
        <fullName evidence="1">DUF4226 domain-containing protein</fullName>
    </submittedName>
</protein>